<gene>
    <name evidence="1" type="ORF">ILYODFUR_013479</name>
</gene>
<dbReference type="Proteomes" id="UP001482620">
    <property type="component" value="Unassembled WGS sequence"/>
</dbReference>
<evidence type="ECO:0000313" key="2">
    <source>
        <dbReference type="Proteomes" id="UP001482620"/>
    </source>
</evidence>
<evidence type="ECO:0000313" key="1">
    <source>
        <dbReference type="EMBL" id="MEQ2247870.1"/>
    </source>
</evidence>
<keyword evidence="2" id="KW-1185">Reference proteome</keyword>
<sequence length="113" mass="11957">MSPDSDVDLSHLAQLSALLPQHNSLLPPPPSTSCGSAVKSSCQASPRLTYSTLAPAAHSCLFSACCFSSDPCLSNRPSHTSSFDVFFYSSHPSIFSASCLSPMDSLQHSIHLT</sequence>
<proteinExistence type="predicted"/>
<reference evidence="1 2" key="1">
    <citation type="submission" date="2021-06" db="EMBL/GenBank/DDBJ databases">
        <authorList>
            <person name="Palmer J.M."/>
        </authorList>
    </citation>
    <scope>NUCLEOTIDE SEQUENCE [LARGE SCALE GENOMIC DNA]</scope>
    <source>
        <strain evidence="2">if_2019</strain>
        <tissue evidence="1">Muscle</tissue>
    </source>
</reference>
<protein>
    <submittedName>
        <fullName evidence="1">Uncharacterized protein</fullName>
    </submittedName>
</protein>
<dbReference type="EMBL" id="JAHRIQ010082195">
    <property type="protein sequence ID" value="MEQ2247870.1"/>
    <property type="molecule type" value="Genomic_DNA"/>
</dbReference>
<accession>A0ABV0US21</accession>
<organism evidence="1 2">
    <name type="scientific">Ilyodon furcidens</name>
    <name type="common">goldbreast splitfin</name>
    <dbReference type="NCBI Taxonomy" id="33524"/>
    <lineage>
        <taxon>Eukaryota</taxon>
        <taxon>Metazoa</taxon>
        <taxon>Chordata</taxon>
        <taxon>Craniata</taxon>
        <taxon>Vertebrata</taxon>
        <taxon>Euteleostomi</taxon>
        <taxon>Actinopterygii</taxon>
        <taxon>Neopterygii</taxon>
        <taxon>Teleostei</taxon>
        <taxon>Neoteleostei</taxon>
        <taxon>Acanthomorphata</taxon>
        <taxon>Ovalentaria</taxon>
        <taxon>Atherinomorphae</taxon>
        <taxon>Cyprinodontiformes</taxon>
        <taxon>Goodeidae</taxon>
        <taxon>Ilyodon</taxon>
    </lineage>
</organism>
<comment type="caution">
    <text evidence="1">The sequence shown here is derived from an EMBL/GenBank/DDBJ whole genome shotgun (WGS) entry which is preliminary data.</text>
</comment>
<name>A0ABV0US21_9TELE</name>